<evidence type="ECO:0000256" key="1">
    <source>
        <dbReference type="SAM" id="SignalP"/>
    </source>
</evidence>
<reference evidence="3 4" key="1">
    <citation type="submission" date="2019-05" db="EMBL/GenBank/DDBJ databases">
        <authorList>
            <person name="Lee S.D."/>
        </authorList>
    </citation>
    <scope>NUCLEOTIDE SEQUENCE [LARGE SCALE GENOMIC DNA]</scope>
    <source>
        <strain evidence="3 4">YC2-7</strain>
    </source>
</reference>
<name>A0A848KET1_9NOCA</name>
<proteinExistence type="predicted"/>
<keyword evidence="1" id="KW-0732">Signal</keyword>
<evidence type="ECO:0000313" key="4">
    <source>
        <dbReference type="Proteomes" id="UP000535543"/>
    </source>
</evidence>
<gene>
    <name evidence="3" type="ORF">FGL95_20660</name>
</gene>
<feature type="signal peptide" evidence="1">
    <location>
        <begin position="1"/>
        <end position="26"/>
    </location>
</feature>
<sequence length="226" mass="22816">MTRTTLPALAAIAAVAIGLGVGPVHADTPRDIGYRTTLVGETVVTTIDRGAFVLKPDGRTVDLNDSAGRTVMNLPLTYTAAGFEFPLLHDVSADGHTLKLTPDRNLTKARAGVTPVASLIENSRAQSAFSTQFGMATAIGGFTGTAVGGLLGGLVGLVVAGAVCATPPFLQCVITTLPIIASGAAVGAIIGTVAVGGPTLAIAGVDLIQTLIAPDGTTKWNYAEPR</sequence>
<keyword evidence="4" id="KW-1185">Reference proteome</keyword>
<dbReference type="Pfam" id="PF26059">
    <property type="entry name" value="DUF8020"/>
    <property type="match status" value="1"/>
</dbReference>
<organism evidence="3 4">
    <name type="scientific">Antrihabitans stalactiti</name>
    <dbReference type="NCBI Taxonomy" id="2584121"/>
    <lineage>
        <taxon>Bacteria</taxon>
        <taxon>Bacillati</taxon>
        <taxon>Actinomycetota</taxon>
        <taxon>Actinomycetes</taxon>
        <taxon>Mycobacteriales</taxon>
        <taxon>Nocardiaceae</taxon>
        <taxon>Antrihabitans</taxon>
    </lineage>
</organism>
<protein>
    <submittedName>
        <fullName evidence="3">Ammonium transporter</fullName>
    </submittedName>
</protein>
<feature type="domain" description="DUF8020" evidence="2">
    <location>
        <begin position="31"/>
        <end position="103"/>
    </location>
</feature>
<dbReference type="Proteomes" id="UP000535543">
    <property type="component" value="Unassembled WGS sequence"/>
</dbReference>
<comment type="caution">
    <text evidence="3">The sequence shown here is derived from an EMBL/GenBank/DDBJ whole genome shotgun (WGS) entry which is preliminary data.</text>
</comment>
<dbReference type="InterPro" id="IPR058333">
    <property type="entry name" value="DUF8020"/>
</dbReference>
<reference evidence="3 4" key="2">
    <citation type="submission" date="2020-06" db="EMBL/GenBank/DDBJ databases">
        <title>Antribacter stalactiti gen. nov., sp. nov., a new member of the family Nacardiaceae isolated from a cave.</title>
        <authorList>
            <person name="Kim I.S."/>
        </authorList>
    </citation>
    <scope>NUCLEOTIDE SEQUENCE [LARGE SCALE GENOMIC DNA]</scope>
    <source>
        <strain evidence="3 4">YC2-7</strain>
    </source>
</reference>
<dbReference type="AlphaFoldDB" id="A0A848KET1"/>
<dbReference type="RefSeq" id="WP_169590332.1">
    <property type="nucleotide sequence ID" value="NZ_VCQU01000007.1"/>
</dbReference>
<evidence type="ECO:0000313" key="3">
    <source>
        <dbReference type="EMBL" id="NMN97453.1"/>
    </source>
</evidence>
<evidence type="ECO:0000259" key="2">
    <source>
        <dbReference type="Pfam" id="PF26059"/>
    </source>
</evidence>
<feature type="chain" id="PRO_5032678849" evidence="1">
    <location>
        <begin position="27"/>
        <end position="226"/>
    </location>
</feature>
<dbReference type="EMBL" id="VCQU01000007">
    <property type="protein sequence ID" value="NMN97453.1"/>
    <property type="molecule type" value="Genomic_DNA"/>
</dbReference>
<accession>A0A848KET1</accession>